<accession>A0A0J1IR89</accession>
<keyword evidence="2" id="KW-0131">Cell cycle</keyword>
<protein>
    <submittedName>
        <fullName evidence="2">Cell division protein FtsL</fullName>
    </submittedName>
</protein>
<dbReference type="RefSeq" id="WP_047809020.1">
    <property type="nucleotide sequence ID" value="NZ_LDZY01000003.1"/>
</dbReference>
<evidence type="ECO:0000313" key="3">
    <source>
        <dbReference type="Proteomes" id="UP000036356"/>
    </source>
</evidence>
<dbReference type="Pfam" id="PF04977">
    <property type="entry name" value="DivIC"/>
    <property type="match status" value="1"/>
</dbReference>
<evidence type="ECO:0000313" key="2">
    <source>
        <dbReference type="EMBL" id="KLU67196.1"/>
    </source>
</evidence>
<feature type="coiled-coil region" evidence="1">
    <location>
        <begin position="44"/>
        <end position="71"/>
    </location>
</feature>
<comment type="caution">
    <text evidence="2">The sequence shown here is derived from an EMBL/GenBank/DDBJ whole genome shotgun (WGS) entry which is preliminary data.</text>
</comment>
<gene>
    <name evidence="2" type="primary">ftsL_1</name>
    <name evidence="2" type="ORF">DEAC_c11400</name>
</gene>
<evidence type="ECO:0000256" key="1">
    <source>
        <dbReference type="SAM" id="Coils"/>
    </source>
</evidence>
<keyword evidence="3" id="KW-1185">Reference proteome</keyword>
<dbReference type="Proteomes" id="UP000036356">
    <property type="component" value="Unassembled WGS sequence"/>
</dbReference>
<keyword evidence="2" id="KW-0132">Cell division</keyword>
<reference evidence="2 3" key="1">
    <citation type="submission" date="2015-06" db="EMBL/GenBank/DDBJ databases">
        <title>Draft genome of the moderately acidophilic sulfate reducer Candidatus Desulfosporosinus acididurans strain M1.</title>
        <authorList>
            <person name="Poehlein A."/>
            <person name="Petzsch P."/>
            <person name="Johnson B.D."/>
            <person name="Schloemann M."/>
            <person name="Daniel R."/>
            <person name="Muehling M."/>
        </authorList>
    </citation>
    <scope>NUCLEOTIDE SEQUENCE [LARGE SCALE GENOMIC DNA]</scope>
    <source>
        <strain evidence="2 3">M1</strain>
    </source>
</reference>
<organism evidence="2 3">
    <name type="scientific">Desulfosporosinus acididurans</name>
    <dbReference type="NCBI Taxonomy" id="476652"/>
    <lineage>
        <taxon>Bacteria</taxon>
        <taxon>Bacillati</taxon>
        <taxon>Bacillota</taxon>
        <taxon>Clostridia</taxon>
        <taxon>Eubacteriales</taxon>
        <taxon>Desulfitobacteriaceae</taxon>
        <taxon>Desulfosporosinus</taxon>
    </lineage>
</organism>
<dbReference type="InterPro" id="IPR007060">
    <property type="entry name" value="FtsL/DivIC"/>
</dbReference>
<dbReference type="AlphaFoldDB" id="A0A0J1IR89"/>
<dbReference type="GO" id="GO:0051301">
    <property type="term" value="P:cell division"/>
    <property type="evidence" value="ECO:0007669"/>
    <property type="project" value="UniProtKB-KW"/>
</dbReference>
<sequence length="103" mass="11849">MKKSYQKIKPQKRQKPHLRLGTIALLLLVFLGVGSSAWQLWKLHVSVEQQINQLTQQKEGLMQQEKSLHEEIAELNTPSYVEQLAREQLGLVKHGEILISPKN</sequence>
<proteinExistence type="predicted"/>
<dbReference type="PATRIC" id="fig|476652.3.peg.1164"/>
<keyword evidence="1" id="KW-0175">Coiled coil</keyword>
<dbReference type="STRING" id="476652.DEAC_c11400"/>
<name>A0A0J1IR89_9FIRM</name>
<dbReference type="EMBL" id="LDZY01000003">
    <property type="protein sequence ID" value="KLU67196.1"/>
    <property type="molecule type" value="Genomic_DNA"/>
</dbReference>